<feature type="domain" description="F-box" evidence="1">
    <location>
        <begin position="96"/>
        <end position="145"/>
    </location>
</feature>
<accession>A0A067TBW4</accession>
<dbReference type="EMBL" id="KL142378">
    <property type="protein sequence ID" value="KDR76443.1"/>
    <property type="molecule type" value="Genomic_DNA"/>
</dbReference>
<evidence type="ECO:0000313" key="2">
    <source>
        <dbReference type="EMBL" id="KDR76443.1"/>
    </source>
</evidence>
<reference evidence="3" key="1">
    <citation type="journal article" date="2014" name="Proc. Natl. Acad. Sci. U.S.A.">
        <title>Extensive sampling of basidiomycete genomes demonstrates inadequacy of the white-rot/brown-rot paradigm for wood decay fungi.</title>
        <authorList>
            <person name="Riley R."/>
            <person name="Salamov A.A."/>
            <person name="Brown D.W."/>
            <person name="Nagy L.G."/>
            <person name="Floudas D."/>
            <person name="Held B.W."/>
            <person name="Levasseur A."/>
            <person name="Lombard V."/>
            <person name="Morin E."/>
            <person name="Otillar R."/>
            <person name="Lindquist E.A."/>
            <person name="Sun H."/>
            <person name="LaButti K.M."/>
            <person name="Schmutz J."/>
            <person name="Jabbour D."/>
            <person name="Luo H."/>
            <person name="Baker S.E."/>
            <person name="Pisabarro A.G."/>
            <person name="Walton J.D."/>
            <person name="Blanchette R.A."/>
            <person name="Henrissat B."/>
            <person name="Martin F."/>
            <person name="Cullen D."/>
            <person name="Hibbett D.S."/>
            <person name="Grigoriev I.V."/>
        </authorList>
    </citation>
    <scope>NUCLEOTIDE SEQUENCE [LARGE SCALE GENOMIC DNA]</scope>
    <source>
        <strain evidence="3">CBS 339.88</strain>
    </source>
</reference>
<organism evidence="2 3">
    <name type="scientific">Galerina marginata (strain CBS 339.88)</name>
    <dbReference type="NCBI Taxonomy" id="685588"/>
    <lineage>
        <taxon>Eukaryota</taxon>
        <taxon>Fungi</taxon>
        <taxon>Dikarya</taxon>
        <taxon>Basidiomycota</taxon>
        <taxon>Agaricomycotina</taxon>
        <taxon>Agaricomycetes</taxon>
        <taxon>Agaricomycetidae</taxon>
        <taxon>Agaricales</taxon>
        <taxon>Agaricineae</taxon>
        <taxon>Strophariaceae</taxon>
        <taxon>Galerina</taxon>
    </lineage>
</organism>
<dbReference type="AlphaFoldDB" id="A0A067TBW4"/>
<sequence>MSDSESRNFGVDGKKGTDFPFFDLNHEDLRQLYGLPFKFDGNFEDIGYESEDDLWRDEISPEDAPMPIKPGNYVAVAIQASLRKSVSRIPRRSKNLGGLLDFPLELILEVFEHLHPLDLYNMIRSTKGMRNILLSRKASLLWEKAFHRHPDILACPYDDVSLPQWASLLFGPATCDLCNHGHAMVDFTYRQRLCRDCLPRYWRHREQDMGGFLPDHLGEVVTLWSLVRYTHRSRPMLFPQPYEYMKPPRYWRPDILIREKEMLRHLSAIAVNSPNAKEAYASYKEETRASTIRYLARVLDCNDWALSIWRKLEGAYISKFSALCAMSRTCLIKFGHSPVDVDAVRSEIVVHLFRYFVSANHIKFSKKVLRKHLSKFEELARKAKDSRVLSIRREKISKFYENVCQLKFDSMLWDSLPLTYDIMILDPIAAYVESATDNVGVFSEEEVEAAITNFVPSWRLEKKQMLARLVTSSDPSLECHGNNANVDEGVLELATAVFCHSLPTHTMSTDTMIGWDEAKTHLSCRAKVQEWENISSAELTFSELGHATVVLLLRLLGLDPNTTLANELSALNRRFMCTSCCLEHQGHSVTGSYGTYAWTWKECVAHVVSKHYSEGPPCIALLTEEMTKPVLYHEQKQKSSYPSQSDAVWACRHCAVHFKIPVSWSLAKQHVRIYHAIREPMEGVDFFYRQKKMLRDREPFFLETVKPWSYYCCLICSLERRDRLLRYVGVAAHFEKMHRMIDPTEGVHWKRMKLISQTTDELLNETKAIDVNRTPLGRSTILLLLNLLGLDPDTALERDVTALNKIFLCLKCPLTQRSGAFRTVAMNWKECIFHTIRKKTDHRHNSQRFVLLTDEIAESVLLQELSYPHYGDSLWSCKHCLDHFNTSVSKGLAVLHVQEAHAIEEPIDGVDFFYQRSRRHNLQKPYFLGRGDDLNCWCLICQPIRQRLWLRKTLMAHLIDTHDIRHPVKDVHWKPLRLTNITT</sequence>
<evidence type="ECO:0000259" key="1">
    <source>
        <dbReference type="PROSITE" id="PS50181"/>
    </source>
</evidence>
<protein>
    <recommendedName>
        <fullName evidence="1">F-box domain-containing protein</fullName>
    </recommendedName>
</protein>
<dbReference type="SUPFAM" id="SSF81383">
    <property type="entry name" value="F-box domain"/>
    <property type="match status" value="1"/>
</dbReference>
<dbReference type="HOGENOM" id="CLU_010790_5_1_1"/>
<dbReference type="OrthoDB" id="2823912at2759"/>
<gene>
    <name evidence="2" type="ORF">GALMADRAFT_246804</name>
</gene>
<dbReference type="InterPro" id="IPR036047">
    <property type="entry name" value="F-box-like_dom_sf"/>
</dbReference>
<proteinExistence type="predicted"/>
<dbReference type="PROSITE" id="PS50181">
    <property type="entry name" value="FBOX"/>
    <property type="match status" value="1"/>
</dbReference>
<evidence type="ECO:0000313" key="3">
    <source>
        <dbReference type="Proteomes" id="UP000027222"/>
    </source>
</evidence>
<dbReference type="Proteomes" id="UP000027222">
    <property type="component" value="Unassembled WGS sequence"/>
</dbReference>
<keyword evidence="3" id="KW-1185">Reference proteome</keyword>
<dbReference type="InterPro" id="IPR001810">
    <property type="entry name" value="F-box_dom"/>
</dbReference>
<name>A0A067TBW4_GALM3</name>